<organism evidence="4 5">
    <name type="scientific">Formimonas warabiya</name>
    <dbReference type="NCBI Taxonomy" id="1761012"/>
    <lineage>
        <taxon>Bacteria</taxon>
        <taxon>Bacillati</taxon>
        <taxon>Bacillota</taxon>
        <taxon>Clostridia</taxon>
        <taxon>Eubacteriales</taxon>
        <taxon>Peptococcaceae</taxon>
        <taxon>Candidatus Formimonas</taxon>
    </lineage>
</organism>
<proteinExistence type="inferred from homology"/>
<evidence type="ECO:0000256" key="1">
    <source>
        <dbReference type="ARBA" id="ARBA00007137"/>
    </source>
</evidence>
<evidence type="ECO:0000256" key="3">
    <source>
        <dbReference type="ARBA" id="ARBA00022679"/>
    </source>
</evidence>
<gene>
    <name evidence="4" type="ORF">DCMF_26410</name>
</gene>
<comment type="similarity">
    <text evidence="1">Belongs to the trimethylamine methyltransferase family.</text>
</comment>
<dbReference type="GO" id="GO:0015948">
    <property type="term" value="P:methanogenesis"/>
    <property type="evidence" value="ECO:0007669"/>
    <property type="project" value="InterPro"/>
</dbReference>
<dbReference type="InterPro" id="IPR038601">
    <property type="entry name" value="MttB-like_sf"/>
</dbReference>
<keyword evidence="5" id="KW-1185">Reference proteome</keyword>
<keyword evidence="3" id="KW-0808">Transferase</keyword>
<dbReference type="Gene3D" id="3.20.20.480">
    <property type="entry name" value="Trimethylamine methyltransferase-like"/>
    <property type="match status" value="1"/>
</dbReference>
<evidence type="ECO:0000313" key="5">
    <source>
        <dbReference type="Proteomes" id="UP000323521"/>
    </source>
</evidence>
<dbReference type="GO" id="GO:0032259">
    <property type="term" value="P:methylation"/>
    <property type="evidence" value="ECO:0007669"/>
    <property type="project" value="UniProtKB-KW"/>
</dbReference>
<dbReference type="KEGG" id="fwa:DCMF_26410"/>
<dbReference type="EMBL" id="CP017634">
    <property type="protein sequence ID" value="ATW28925.1"/>
    <property type="molecule type" value="Genomic_DNA"/>
</dbReference>
<protein>
    <recommendedName>
        <fullName evidence="6">Trimethylamine methyltransferase</fullName>
    </recommendedName>
</protein>
<keyword evidence="2" id="KW-0489">Methyltransferase</keyword>
<evidence type="ECO:0000313" key="4">
    <source>
        <dbReference type="EMBL" id="ATW28925.1"/>
    </source>
</evidence>
<name>A0A3G1L370_FORW1</name>
<dbReference type="Proteomes" id="UP000323521">
    <property type="component" value="Chromosome"/>
</dbReference>
<evidence type="ECO:0000256" key="2">
    <source>
        <dbReference type="ARBA" id="ARBA00022603"/>
    </source>
</evidence>
<dbReference type="AlphaFoldDB" id="A0A3G1L370"/>
<dbReference type="GO" id="GO:0008168">
    <property type="term" value="F:methyltransferase activity"/>
    <property type="evidence" value="ECO:0007669"/>
    <property type="project" value="UniProtKB-KW"/>
</dbReference>
<evidence type="ECO:0008006" key="6">
    <source>
        <dbReference type="Google" id="ProtNLM"/>
    </source>
</evidence>
<accession>A0A3G1L370</accession>
<dbReference type="OrthoDB" id="5418352at2"/>
<dbReference type="InterPro" id="IPR010426">
    <property type="entry name" value="MTTB_MeTrfase"/>
</dbReference>
<reference evidence="4 5" key="1">
    <citation type="submission" date="2016-10" db="EMBL/GenBank/DDBJ databases">
        <title>Complete Genome Sequence of Peptococcaceae strain DCMF.</title>
        <authorList>
            <person name="Edwards R.J."/>
            <person name="Holland S.I."/>
            <person name="Deshpande N.P."/>
            <person name="Wong Y.K."/>
            <person name="Ertan H."/>
            <person name="Manefield M."/>
            <person name="Russell T.L."/>
            <person name="Lee M.J."/>
        </authorList>
    </citation>
    <scope>NUCLEOTIDE SEQUENCE [LARGE SCALE GENOMIC DNA]</scope>
    <source>
        <strain evidence="4 5">DCMF</strain>
    </source>
</reference>
<dbReference type="Pfam" id="PF06253">
    <property type="entry name" value="MTTB"/>
    <property type="match status" value="1"/>
</dbReference>
<sequence length="476" mass="51481">MKSQGSLGINTFTTDQAEEIHLATLEVLDRVGVNVFEKEALSLLKQRGAFVDGNRARIPGWMVKESLASAPSSILISNRNGAKAMLLDKGEIYYGTGSATQYIIDIYDGRCRPTVKQDVANAAKIADALKNIDFIMAMSLASDASVNDAFVHEFEAMVLNTTKPILFCADNVGDLGSITQMAEIIAGGQEALAGSPFIILYAEPSAPLQFFQDTVEKLLFCAEKRLPVICGPTVMMGATGVVSAAGSLVIANCEILSGLVIHQLKRKGAPFIYGGGVPPMDMKTLVCSYGAPEEHLNAAALTSMARYYQLPVFTTSGCSDAHVFDQQAGLEAGFSLLAHGLAGSNLIHDLGYMGAGASTSMEMMALCDETVGMVKHFLKGIEITPETLALDVIEKVGPGGNFFAEEHTFHNFKKHLFFPELMNRHAYDKWREAGSTTFATRANKKVRNILENHIVPELPKPIVNQVKEIAMKRSHN</sequence>